<organism evidence="3 4">
    <name type="scientific">Allacma fusca</name>
    <dbReference type="NCBI Taxonomy" id="39272"/>
    <lineage>
        <taxon>Eukaryota</taxon>
        <taxon>Metazoa</taxon>
        <taxon>Ecdysozoa</taxon>
        <taxon>Arthropoda</taxon>
        <taxon>Hexapoda</taxon>
        <taxon>Collembola</taxon>
        <taxon>Symphypleona</taxon>
        <taxon>Sminthuridae</taxon>
        <taxon>Allacma</taxon>
    </lineage>
</organism>
<dbReference type="PROSITE" id="PS00061">
    <property type="entry name" value="ADH_SHORT"/>
    <property type="match status" value="1"/>
</dbReference>
<gene>
    <name evidence="3" type="ORF">AFUS01_LOCUS25885</name>
</gene>
<comment type="similarity">
    <text evidence="1">Belongs to the short-chain dehydrogenases/reductases (SDR) family.</text>
</comment>
<evidence type="ECO:0000313" key="4">
    <source>
        <dbReference type="Proteomes" id="UP000708208"/>
    </source>
</evidence>
<keyword evidence="4" id="KW-1185">Reference proteome</keyword>
<dbReference type="FunFam" id="3.40.50.720:FF:000047">
    <property type="entry name" value="NADP-dependent L-serine/L-allo-threonine dehydrogenase"/>
    <property type="match status" value="1"/>
</dbReference>
<evidence type="ECO:0000256" key="1">
    <source>
        <dbReference type="ARBA" id="ARBA00006484"/>
    </source>
</evidence>
<dbReference type="EMBL" id="CAJVCH010338317">
    <property type="protein sequence ID" value="CAG7815187.1"/>
    <property type="molecule type" value="Genomic_DNA"/>
</dbReference>
<name>A0A8J2PAE5_9HEXA</name>
<dbReference type="InterPro" id="IPR020904">
    <property type="entry name" value="Sc_DH/Rdtase_CS"/>
</dbReference>
<dbReference type="GO" id="GO:0016616">
    <property type="term" value="F:oxidoreductase activity, acting on the CH-OH group of donors, NAD or NADP as acceptor"/>
    <property type="evidence" value="ECO:0007669"/>
    <property type="project" value="UniProtKB-ARBA"/>
</dbReference>
<dbReference type="InterPro" id="IPR002347">
    <property type="entry name" value="SDR_fam"/>
</dbReference>
<evidence type="ECO:0000313" key="3">
    <source>
        <dbReference type="EMBL" id="CAG7815187.1"/>
    </source>
</evidence>
<dbReference type="AlphaFoldDB" id="A0A8J2PAE5"/>
<comment type="caution">
    <text evidence="3">The sequence shown here is derived from an EMBL/GenBank/DDBJ whole genome shotgun (WGS) entry which is preliminary data.</text>
</comment>
<dbReference type="OrthoDB" id="1933717at2759"/>
<keyword evidence="2" id="KW-0560">Oxidoreductase</keyword>
<accession>A0A8J2PAE5</accession>
<dbReference type="PANTHER" id="PTHR43115:SF4">
    <property type="entry name" value="DEHYDROGENASE_REDUCTASE SDR FAMILY MEMBER 11"/>
    <property type="match status" value="1"/>
</dbReference>
<dbReference type="PANTHER" id="PTHR43115">
    <property type="entry name" value="DEHYDROGENASE/REDUCTASE SDR FAMILY MEMBER 11"/>
    <property type="match status" value="1"/>
</dbReference>
<feature type="non-terminal residue" evidence="3">
    <location>
        <position position="1"/>
    </location>
</feature>
<dbReference type="Proteomes" id="UP000708208">
    <property type="component" value="Unassembled WGS sequence"/>
</dbReference>
<evidence type="ECO:0000256" key="2">
    <source>
        <dbReference type="ARBA" id="ARBA00023002"/>
    </source>
</evidence>
<reference evidence="3" key="1">
    <citation type="submission" date="2021-06" db="EMBL/GenBank/DDBJ databases">
        <authorList>
            <person name="Hodson N. C."/>
            <person name="Mongue J. A."/>
            <person name="Jaron S. K."/>
        </authorList>
    </citation>
    <scope>NUCLEOTIDE SEQUENCE</scope>
</reference>
<dbReference type="Pfam" id="PF00106">
    <property type="entry name" value="adh_short"/>
    <property type="match status" value="1"/>
</dbReference>
<sequence length="192" mass="20525">MGSSSGMSRWANRVALVTGASIGIGAAVAAKLAEHGMTVVGCARNKDAIQKLAEEIEGKGFPGKLIPVKCDVSNETDIENMFKFIEENYGGVDVCVNNAGFSTPETLLELNATQMRAMLDVNVVGLVLCASKSANSMLARKVNDGHIFNINSMSGHRLTGWLNFYAATKFAVTALTEGLRRELVANSRIRVT</sequence>
<evidence type="ECO:0008006" key="5">
    <source>
        <dbReference type="Google" id="ProtNLM"/>
    </source>
</evidence>
<proteinExistence type="inferred from homology"/>
<protein>
    <recommendedName>
        <fullName evidence="5">Dehydrogenase/reductase SDR family member 11</fullName>
    </recommendedName>
</protein>